<evidence type="ECO:0000313" key="3">
    <source>
        <dbReference type="Proteomes" id="UP000298180"/>
    </source>
</evidence>
<evidence type="ECO:0000256" key="1">
    <source>
        <dbReference type="SAM" id="Phobius"/>
    </source>
</evidence>
<dbReference type="Proteomes" id="UP000298180">
    <property type="component" value="Unassembled WGS sequence"/>
</dbReference>
<dbReference type="RefSeq" id="WP_135263417.1">
    <property type="nucleotide sequence ID" value="NZ_SMLM01000001.1"/>
</dbReference>
<protein>
    <recommendedName>
        <fullName evidence="4">DUF4870 domain-containing protein</fullName>
    </recommendedName>
</protein>
<organism evidence="2 3">
    <name type="scientific">Ramlibacter henchirensis</name>
    <dbReference type="NCBI Taxonomy" id="204072"/>
    <lineage>
        <taxon>Bacteria</taxon>
        <taxon>Pseudomonadati</taxon>
        <taxon>Pseudomonadota</taxon>
        <taxon>Betaproteobacteria</taxon>
        <taxon>Burkholderiales</taxon>
        <taxon>Comamonadaceae</taxon>
        <taxon>Ramlibacter</taxon>
    </lineage>
</organism>
<keyword evidence="1" id="KW-0472">Membrane</keyword>
<gene>
    <name evidence="2" type="ORF">EZ313_12260</name>
</gene>
<comment type="caution">
    <text evidence="2">The sequence shown here is derived from an EMBL/GenBank/DDBJ whole genome shotgun (WGS) entry which is preliminary data.</text>
</comment>
<reference evidence="2 3" key="1">
    <citation type="submission" date="2019-03" db="EMBL/GenBank/DDBJ databases">
        <title>Ramlibacter henchirensis DSM 14656, whole genome shotgun sequence.</title>
        <authorList>
            <person name="Zhang X."/>
            <person name="Feng G."/>
            <person name="Zhu H."/>
        </authorList>
    </citation>
    <scope>NUCLEOTIDE SEQUENCE [LARGE SCALE GENOMIC DNA]</scope>
    <source>
        <strain evidence="2 3">DSM 14656</strain>
    </source>
</reference>
<feature type="transmembrane region" description="Helical" evidence="1">
    <location>
        <begin position="22"/>
        <end position="48"/>
    </location>
</feature>
<dbReference type="EMBL" id="SMLM01000001">
    <property type="protein sequence ID" value="TFZ07336.1"/>
    <property type="molecule type" value="Genomic_DNA"/>
</dbReference>
<evidence type="ECO:0000313" key="2">
    <source>
        <dbReference type="EMBL" id="TFZ07336.1"/>
    </source>
</evidence>
<keyword evidence="1" id="KW-1133">Transmembrane helix</keyword>
<dbReference type="OrthoDB" id="5405464at2"/>
<feature type="transmembrane region" description="Helical" evidence="1">
    <location>
        <begin position="68"/>
        <end position="101"/>
    </location>
</feature>
<name>A0A4Z0C6P1_9BURK</name>
<keyword evidence="1" id="KW-0812">Transmembrane</keyword>
<accession>A0A4Z0C6P1</accession>
<sequence length="118" mass="14087">MSETDFTAFEGKKPEDRTIMHVLYGMHTFAPFTYWVLAIIAMVVNYVRRSDEFDAIYVSHHNYMISTFWWSLLWLLVTAPLYLLFFFPGMVAHAIVGLWYLYRCVRGWLRFTDGRPPY</sequence>
<evidence type="ECO:0008006" key="4">
    <source>
        <dbReference type="Google" id="ProtNLM"/>
    </source>
</evidence>
<proteinExistence type="predicted"/>
<dbReference type="AlphaFoldDB" id="A0A4Z0C6P1"/>
<keyword evidence="3" id="KW-1185">Reference proteome</keyword>